<dbReference type="InterPro" id="IPR002669">
    <property type="entry name" value="UreD"/>
</dbReference>
<protein>
    <recommendedName>
        <fullName evidence="2">Urease accessory protein UreD</fullName>
    </recommendedName>
</protein>
<proteinExistence type="inferred from homology"/>
<sequence length="283" mass="27805">MTATAAPAPAAATPAPAVSPAPATAGPAAATPAPATAAPAAVTARARITAGPDGRGGTDLPVLAGAGPLAPRRSRDTGPAAHVVLVGSMAAPLGGDRLAVTVDVQAGAALLVTSAAATISLPGPGPAHYEVDLTVGEGARLDWLPEQVVAATGSHLVLHTRITLAPGARLRYREEQVLGRHHDWARGRPPGRLTSRLTVRRGGRLLLDQQTDLGPGAPGWDGPAVLAGHRTAGQLLLVGPGSASGPAPAPTDGAALLALPGADATLLTAVAPDALALRRALGG</sequence>
<comment type="subcellular location">
    <subcellularLocation>
        <location evidence="2">Cytoplasm</location>
    </subcellularLocation>
</comment>
<evidence type="ECO:0000256" key="1">
    <source>
        <dbReference type="ARBA" id="ARBA00023186"/>
    </source>
</evidence>
<comment type="function">
    <text evidence="2">Required for maturation of urease via the functional incorporation of the urease nickel metallocenter.</text>
</comment>
<organism evidence="4 5">
    <name type="scientific">Kitasatospora indigofera</name>
    <dbReference type="NCBI Taxonomy" id="67307"/>
    <lineage>
        <taxon>Bacteria</taxon>
        <taxon>Bacillati</taxon>
        <taxon>Actinomycetota</taxon>
        <taxon>Actinomycetes</taxon>
        <taxon>Kitasatosporales</taxon>
        <taxon>Streptomycetaceae</taxon>
        <taxon>Kitasatospora</taxon>
    </lineage>
</organism>
<keyword evidence="2" id="KW-0996">Nickel insertion</keyword>
<comment type="caution">
    <text evidence="4">The sequence shown here is derived from an EMBL/GenBank/DDBJ whole genome shotgun (WGS) entry which is preliminary data.</text>
</comment>
<name>A0A919KNZ6_9ACTN</name>
<dbReference type="EMBL" id="BNBO01000009">
    <property type="protein sequence ID" value="GHH67729.1"/>
    <property type="molecule type" value="Genomic_DNA"/>
</dbReference>
<dbReference type="GO" id="GO:0005737">
    <property type="term" value="C:cytoplasm"/>
    <property type="evidence" value="ECO:0007669"/>
    <property type="project" value="UniProtKB-SubCell"/>
</dbReference>
<dbReference type="Pfam" id="PF01774">
    <property type="entry name" value="UreD"/>
    <property type="match status" value="1"/>
</dbReference>
<reference evidence="4" key="2">
    <citation type="submission" date="2020-09" db="EMBL/GenBank/DDBJ databases">
        <authorList>
            <person name="Sun Q."/>
            <person name="Ohkuma M."/>
        </authorList>
    </citation>
    <scope>NUCLEOTIDE SEQUENCE</scope>
    <source>
        <strain evidence="4">JCM 4646</strain>
    </source>
</reference>
<feature type="region of interest" description="Disordered" evidence="3">
    <location>
        <begin position="1"/>
        <end position="32"/>
    </location>
</feature>
<keyword evidence="2" id="KW-0963">Cytoplasm</keyword>
<feature type="region of interest" description="Disordered" evidence="3">
    <location>
        <begin position="49"/>
        <end position="76"/>
    </location>
</feature>
<comment type="subunit">
    <text evidence="2">UreD, UreF and UreG form a complex that acts as a GTP-hydrolysis-dependent molecular chaperone, activating the urease apoprotein by helping to assemble the nickel containing metallocenter of UreC. The UreE protein probably delivers the nickel.</text>
</comment>
<dbReference type="HAMAP" id="MF_01384">
    <property type="entry name" value="UreD"/>
    <property type="match status" value="1"/>
</dbReference>
<dbReference type="Proteomes" id="UP000617734">
    <property type="component" value="Unassembled WGS sequence"/>
</dbReference>
<evidence type="ECO:0000313" key="5">
    <source>
        <dbReference type="Proteomes" id="UP000617734"/>
    </source>
</evidence>
<comment type="similarity">
    <text evidence="2">Belongs to the UreD family.</text>
</comment>
<keyword evidence="5" id="KW-1185">Reference proteome</keyword>
<dbReference type="AlphaFoldDB" id="A0A919KNZ6"/>
<reference evidence="4" key="1">
    <citation type="journal article" date="2014" name="Int. J. Syst. Evol. Microbiol.">
        <title>Complete genome sequence of Corynebacterium casei LMG S-19264T (=DSM 44701T), isolated from a smear-ripened cheese.</title>
        <authorList>
            <consortium name="US DOE Joint Genome Institute (JGI-PGF)"/>
            <person name="Walter F."/>
            <person name="Albersmeier A."/>
            <person name="Kalinowski J."/>
            <person name="Ruckert C."/>
        </authorList>
    </citation>
    <scope>NUCLEOTIDE SEQUENCE</scope>
    <source>
        <strain evidence="4">JCM 4646</strain>
    </source>
</reference>
<accession>A0A919KNZ6</accession>
<evidence type="ECO:0000256" key="2">
    <source>
        <dbReference type="HAMAP-Rule" id="MF_01384"/>
    </source>
</evidence>
<evidence type="ECO:0000313" key="4">
    <source>
        <dbReference type="EMBL" id="GHH67729.1"/>
    </source>
</evidence>
<keyword evidence="1 2" id="KW-0143">Chaperone</keyword>
<dbReference type="GO" id="GO:0016151">
    <property type="term" value="F:nickel cation binding"/>
    <property type="evidence" value="ECO:0007669"/>
    <property type="project" value="UniProtKB-UniRule"/>
</dbReference>
<evidence type="ECO:0000256" key="3">
    <source>
        <dbReference type="SAM" id="MobiDB-lite"/>
    </source>
</evidence>
<gene>
    <name evidence="2 4" type="primary">ureD</name>
    <name evidence="4" type="ORF">GCM10018781_23460</name>
</gene>